<dbReference type="RefSeq" id="WP_058289793.1">
    <property type="nucleotide sequence ID" value="NZ_CYSD01000024.1"/>
</dbReference>
<protein>
    <submittedName>
        <fullName evidence="1">Uncharacterized protein</fullName>
    </submittedName>
</protein>
<dbReference type="OrthoDB" id="1551011at2"/>
<accession>A0A0P1G8Z6</accession>
<dbReference type="STRING" id="928856.SAMN04488049_10618"/>
<proteinExistence type="predicted"/>
<organism evidence="1 2">
    <name type="scientific">Tritonibacter multivorans</name>
    <dbReference type="NCBI Taxonomy" id="928856"/>
    <lineage>
        <taxon>Bacteria</taxon>
        <taxon>Pseudomonadati</taxon>
        <taxon>Pseudomonadota</taxon>
        <taxon>Alphaproteobacteria</taxon>
        <taxon>Rhodobacterales</taxon>
        <taxon>Paracoccaceae</taxon>
        <taxon>Tritonibacter</taxon>
    </lineage>
</organism>
<evidence type="ECO:0000313" key="2">
    <source>
        <dbReference type="Proteomes" id="UP000052022"/>
    </source>
</evidence>
<evidence type="ECO:0000313" key="1">
    <source>
        <dbReference type="EMBL" id="CUH78060.1"/>
    </source>
</evidence>
<name>A0A0P1G8Z6_9RHOB</name>
<dbReference type="AlphaFoldDB" id="A0A0P1G8Z6"/>
<dbReference type="Proteomes" id="UP000052022">
    <property type="component" value="Unassembled WGS sequence"/>
</dbReference>
<keyword evidence="2" id="KW-1185">Reference proteome</keyword>
<gene>
    <name evidence="1" type="ORF">TRM7557_01707</name>
</gene>
<sequence length="183" mass="21224">MKLYRAEKNADLEFSFPDEAIWDELDKQGVKLPVQMKFVDLVIERENDILLVEIKDPSNKRTPPDERAKYFKRLSDNSILTQELTPKARSSYTFLHLMERDTKPLKYVVLIGLDAYDPVQQKALLTGFKDRLLADIRCETDTPWRRQHIADCVVVSVDIWNKTFADWPVARIAEATNIAEAID</sequence>
<dbReference type="EMBL" id="CYSD01000024">
    <property type="protein sequence ID" value="CUH78060.1"/>
    <property type="molecule type" value="Genomic_DNA"/>
</dbReference>
<reference evidence="1 2" key="1">
    <citation type="submission" date="2015-09" db="EMBL/GenBank/DDBJ databases">
        <authorList>
            <consortium name="Swine Surveillance"/>
        </authorList>
    </citation>
    <scope>NUCLEOTIDE SEQUENCE [LARGE SCALE GENOMIC DNA]</scope>
    <source>
        <strain evidence="1 2">CECT 7557</strain>
    </source>
</reference>